<comment type="caution">
    <text evidence="3">The sequence shown here is derived from an EMBL/GenBank/DDBJ whole genome shotgun (WGS) entry which is preliminary data.</text>
</comment>
<dbReference type="EMBL" id="JAUNQW010000046">
    <property type="protein sequence ID" value="MDO5457971.1"/>
    <property type="molecule type" value="Genomic_DNA"/>
</dbReference>
<name>A0AA43UDJ7_9LACT</name>
<evidence type="ECO:0000259" key="2">
    <source>
        <dbReference type="Pfam" id="PF07885"/>
    </source>
</evidence>
<evidence type="ECO:0000313" key="3">
    <source>
        <dbReference type="EMBL" id="MDO5457971.1"/>
    </source>
</evidence>
<gene>
    <name evidence="3" type="ORF">Q4F26_06445</name>
</gene>
<feature type="transmembrane region" description="Helical" evidence="1">
    <location>
        <begin position="98"/>
        <end position="117"/>
    </location>
</feature>
<feature type="transmembrane region" description="Helical" evidence="1">
    <location>
        <begin position="129"/>
        <end position="150"/>
    </location>
</feature>
<reference evidence="3" key="1">
    <citation type="submission" date="2023-07" db="EMBL/GenBank/DDBJ databases">
        <title>Between Cages and Wild: Unraveling the Impact of Captivity on Animal Microbiomes and Antimicrobial Resistance.</title>
        <authorList>
            <person name="Schmartz G.P."/>
            <person name="Rehner J."/>
            <person name="Schuff M.J."/>
            <person name="Becker S.L."/>
            <person name="Kravczyk M."/>
            <person name="Gurevich A."/>
            <person name="Francke R."/>
            <person name="Mueller R."/>
            <person name="Keller V."/>
            <person name="Keller A."/>
        </authorList>
    </citation>
    <scope>NUCLEOTIDE SEQUENCE</scope>
    <source>
        <strain evidence="3">S39M_St_73</strain>
    </source>
</reference>
<organism evidence="3 4">
    <name type="scientific">Atopococcus tabaci</name>
    <dbReference type="NCBI Taxonomy" id="269774"/>
    <lineage>
        <taxon>Bacteria</taxon>
        <taxon>Bacillati</taxon>
        <taxon>Bacillota</taxon>
        <taxon>Bacilli</taxon>
        <taxon>Lactobacillales</taxon>
        <taxon>Carnobacteriaceae</taxon>
        <taxon>Atopococcus</taxon>
    </lineage>
</organism>
<evidence type="ECO:0000256" key="1">
    <source>
        <dbReference type="SAM" id="Phobius"/>
    </source>
</evidence>
<accession>A0AA43UDJ7</accession>
<feature type="transmembrane region" description="Helical" evidence="1">
    <location>
        <begin position="62"/>
        <end position="86"/>
    </location>
</feature>
<keyword evidence="4" id="KW-1185">Reference proteome</keyword>
<keyword evidence="1" id="KW-0812">Transmembrane</keyword>
<dbReference type="Gene3D" id="1.10.287.70">
    <property type="match status" value="1"/>
</dbReference>
<evidence type="ECO:0000313" key="4">
    <source>
        <dbReference type="Proteomes" id="UP001171751"/>
    </source>
</evidence>
<dbReference type="AlphaFoldDB" id="A0AA43UDJ7"/>
<dbReference type="Pfam" id="PF07885">
    <property type="entry name" value="Ion_trans_2"/>
    <property type="match status" value="1"/>
</dbReference>
<dbReference type="Proteomes" id="UP001171751">
    <property type="component" value="Unassembled WGS sequence"/>
</dbReference>
<sequence length="329" mass="37226">MQFLWAVLGVLLLLFVTLDIIWTTLWVDGGAGPLTNFVTSLIWKSLKKIGPTGKMLEQSGPVILIMTLLTWVTAAWLGWFLLLLFIEDPLINTIDSRPLNRLDLFYFTGTILFTFGNGDYAPSPGIMQILADLLAGYGMIILSLGISYILNVMEGVVGKRTLARDISSIGRTTEEFLTTMYDGSESYDFSSYLNSISSDINHTAIKQQAYPLLNYYHGGNADKSVAYMLPVLADSLFVLKYGLKDGHKIDDPFIKKTMTAIEDYLESMPSDFLNQEDEITPGFPDYECLDRHRLPLLSKKQFIENFRKLKSIRHDLYTVKYESFPQSDE</sequence>
<keyword evidence="1" id="KW-0472">Membrane</keyword>
<dbReference type="InterPro" id="IPR013099">
    <property type="entry name" value="K_chnl_dom"/>
</dbReference>
<keyword evidence="1" id="KW-1133">Transmembrane helix</keyword>
<dbReference type="SUPFAM" id="SSF81324">
    <property type="entry name" value="Voltage-gated potassium channels"/>
    <property type="match status" value="1"/>
</dbReference>
<proteinExistence type="predicted"/>
<feature type="domain" description="Potassium channel" evidence="2">
    <location>
        <begin position="68"/>
        <end position="153"/>
    </location>
</feature>
<protein>
    <submittedName>
        <fullName evidence="3">Ion channel</fullName>
    </submittedName>
</protein>